<evidence type="ECO:0000256" key="2">
    <source>
        <dbReference type="ARBA" id="ARBA00007317"/>
    </source>
</evidence>
<dbReference type="SUPFAM" id="SSF52777">
    <property type="entry name" value="CoA-dependent acyltransferases"/>
    <property type="match status" value="1"/>
</dbReference>
<dbReference type="InterPro" id="IPR004167">
    <property type="entry name" value="PSBD"/>
</dbReference>
<reference evidence="11 12" key="1">
    <citation type="submission" date="2018-11" db="EMBL/GenBank/DDBJ databases">
        <title>The draft genome sequence of Amphritea opalescens ANRC-JH13T.</title>
        <authorList>
            <person name="Fang Z."/>
            <person name="Zhang Y."/>
            <person name="Han X."/>
        </authorList>
    </citation>
    <scope>NUCLEOTIDE SEQUENCE [LARGE SCALE GENOMIC DNA]</scope>
    <source>
        <strain evidence="11 12">ANRC-JH13</strain>
    </source>
</reference>
<feature type="domain" description="Lipoyl-binding" evidence="9">
    <location>
        <begin position="59"/>
        <end position="134"/>
    </location>
</feature>
<dbReference type="GO" id="GO:0031405">
    <property type="term" value="F:lipoic acid binding"/>
    <property type="evidence" value="ECO:0007669"/>
    <property type="project" value="TreeGrafter"/>
</dbReference>
<dbReference type="PROSITE" id="PS00189">
    <property type="entry name" value="LIPOYL"/>
    <property type="match status" value="1"/>
</dbReference>
<dbReference type="OrthoDB" id="9805770at2"/>
<dbReference type="InterPro" id="IPR000089">
    <property type="entry name" value="Biotin_lipoyl"/>
</dbReference>
<name>A0A430KNC7_9GAMM</name>
<keyword evidence="4 7" id="KW-0808">Transferase</keyword>
<dbReference type="InterPro" id="IPR011053">
    <property type="entry name" value="Single_hybrid_motif"/>
</dbReference>
<evidence type="ECO:0000256" key="8">
    <source>
        <dbReference type="SAM" id="MobiDB-lite"/>
    </source>
</evidence>
<evidence type="ECO:0000256" key="6">
    <source>
        <dbReference type="ARBA" id="ARBA00023315"/>
    </source>
</evidence>
<dbReference type="PROSITE" id="PS51826">
    <property type="entry name" value="PSBD"/>
    <property type="match status" value="1"/>
</dbReference>
<dbReference type="GO" id="GO:0016407">
    <property type="term" value="F:acetyltransferase activity"/>
    <property type="evidence" value="ECO:0007669"/>
    <property type="project" value="TreeGrafter"/>
</dbReference>
<keyword evidence="12" id="KW-1185">Reference proteome</keyword>
<dbReference type="Gene3D" id="3.30.559.10">
    <property type="entry name" value="Chloramphenicol acetyltransferase-like domain"/>
    <property type="match status" value="1"/>
</dbReference>
<evidence type="ECO:0000256" key="7">
    <source>
        <dbReference type="RuleBase" id="RU003423"/>
    </source>
</evidence>
<dbReference type="Pfam" id="PF02817">
    <property type="entry name" value="E3_binding"/>
    <property type="match status" value="1"/>
</dbReference>
<dbReference type="PANTHER" id="PTHR43178">
    <property type="entry name" value="DIHYDROLIPOAMIDE ACETYLTRANSFERASE COMPONENT OF PYRUVATE DEHYDROGENASE COMPLEX"/>
    <property type="match status" value="1"/>
</dbReference>
<dbReference type="Pfam" id="PF00364">
    <property type="entry name" value="Biotin_lipoyl"/>
    <property type="match status" value="1"/>
</dbReference>
<feature type="compositionally biased region" description="Low complexity" evidence="8">
    <location>
        <begin position="152"/>
        <end position="162"/>
    </location>
</feature>
<comment type="caution">
    <text evidence="11">The sequence shown here is derived from an EMBL/GenBank/DDBJ whole genome shotgun (WGS) entry which is preliminary data.</text>
</comment>
<feature type="domain" description="Peripheral subunit-binding (PSBD)" evidence="10">
    <location>
        <begin position="180"/>
        <end position="217"/>
    </location>
</feature>
<evidence type="ECO:0000313" key="12">
    <source>
        <dbReference type="Proteomes" id="UP000283087"/>
    </source>
</evidence>
<accession>A0A430KNC7</accession>
<comment type="cofactor">
    <cofactor evidence="1 7">
        <name>(R)-lipoate</name>
        <dbReference type="ChEBI" id="CHEBI:83088"/>
    </cofactor>
</comment>
<evidence type="ECO:0000256" key="3">
    <source>
        <dbReference type="ARBA" id="ARBA00011484"/>
    </source>
</evidence>
<dbReference type="PROSITE" id="PS50968">
    <property type="entry name" value="BIOTINYL_LIPOYL"/>
    <property type="match status" value="1"/>
</dbReference>
<evidence type="ECO:0000256" key="1">
    <source>
        <dbReference type="ARBA" id="ARBA00001938"/>
    </source>
</evidence>
<dbReference type="PANTHER" id="PTHR43178:SF5">
    <property type="entry name" value="LIPOAMIDE ACYLTRANSFERASE COMPONENT OF BRANCHED-CHAIN ALPHA-KETO ACID DEHYDROGENASE COMPLEX, MITOCHONDRIAL"/>
    <property type="match status" value="1"/>
</dbReference>
<dbReference type="EMBL" id="RQXW01000015">
    <property type="protein sequence ID" value="RTE64966.1"/>
    <property type="molecule type" value="Genomic_DNA"/>
</dbReference>
<keyword evidence="6 7" id="KW-0012">Acyltransferase</keyword>
<protein>
    <recommendedName>
        <fullName evidence="7">Dihydrolipoamide acetyltransferase component of pyruvate dehydrogenase complex</fullName>
        <ecNumber evidence="7">2.3.1.-</ecNumber>
    </recommendedName>
</protein>
<keyword evidence="5 7" id="KW-0450">Lipoyl</keyword>
<dbReference type="SUPFAM" id="SSF47005">
    <property type="entry name" value="Peripheral subunit-binding domain of 2-oxo acid dehydrogenase complex"/>
    <property type="match status" value="1"/>
</dbReference>
<gene>
    <name evidence="11" type="ORF">EH243_14685</name>
</gene>
<dbReference type="Gene3D" id="4.10.320.10">
    <property type="entry name" value="E3-binding domain"/>
    <property type="match status" value="1"/>
</dbReference>
<dbReference type="SUPFAM" id="SSF51230">
    <property type="entry name" value="Single hybrid motif"/>
    <property type="match status" value="1"/>
</dbReference>
<dbReference type="CDD" id="cd06849">
    <property type="entry name" value="lipoyl_domain"/>
    <property type="match status" value="1"/>
</dbReference>
<dbReference type="InterPro" id="IPR036625">
    <property type="entry name" value="E3-bd_dom_sf"/>
</dbReference>
<dbReference type="InterPro" id="IPR023213">
    <property type="entry name" value="CAT-like_dom_sf"/>
</dbReference>
<dbReference type="EC" id="2.3.1.-" evidence="7"/>
<dbReference type="Pfam" id="PF00198">
    <property type="entry name" value="2-oxoacid_dh"/>
    <property type="match status" value="1"/>
</dbReference>
<comment type="similarity">
    <text evidence="2 7">Belongs to the 2-oxoacid dehydrogenase family.</text>
</comment>
<organism evidence="11 12">
    <name type="scientific">Amphritea opalescens</name>
    <dbReference type="NCBI Taxonomy" id="2490544"/>
    <lineage>
        <taxon>Bacteria</taxon>
        <taxon>Pseudomonadati</taxon>
        <taxon>Pseudomonadota</taxon>
        <taxon>Gammaproteobacteria</taxon>
        <taxon>Oceanospirillales</taxon>
        <taxon>Oceanospirillaceae</taxon>
        <taxon>Amphritea</taxon>
    </lineage>
</organism>
<dbReference type="Proteomes" id="UP000283087">
    <property type="component" value="Unassembled WGS sequence"/>
</dbReference>
<dbReference type="GO" id="GO:0005737">
    <property type="term" value="C:cytoplasm"/>
    <property type="evidence" value="ECO:0007669"/>
    <property type="project" value="TreeGrafter"/>
</dbReference>
<dbReference type="InterPro" id="IPR003016">
    <property type="entry name" value="2-oxoA_DH_lipoyl-BS"/>
</dbReference>
<evidence type="ECO:0000256" key="5">
    <source>
        <dbReference type="ARBA" id="ARBA00022823"/>
    </source>
</evidence>
<dbReference type="AlphaFoldDB" id="A0A430KNC7"/>
<sequence length="471" mass="50841">MEICAEADGVISQILVARGTEVSEDVLLGVISRDSVSPTENAAPASLDLYPSTTDESTIIEIRLPAEQLEGTAAKVANWIVDTGGYVKEGDPLLELETDKVTMEVTAPADGMLRSQVIQLGDEVEEGTLLGILVKQAGRETLTLESAPEKASTVSASPSSSSQCKPEQQLDSETRNARHLIGPAVRRLLNKHGLNIDLISGSGRGGRVTRDDVIAFMASDAAKHRTPNPVTTSGLSGTRVPHTPMRKSIASHMVNSLLHTAPHVTSVFEMDMERIMEHRKQCKLGFSEAGVKLTFTAYFLAACVKAMQAVPSINARFHEDALEIFDDINIGIGTALGDQGLVVPVIKQVQNKNLFEIATALQQQTDKAREGKLTPADLKDGTFTISNHGVSGSLFAAPIIINQPQVAILGIGKLEKRVVVQEVDGEDVMTIRPKCYVSLSIDHRAIDAYQTNLFLSHFVETIENWAYLPSS</sequence>
<evidence type="ECO:0000259" key="10">
    <source>
        <dbReference type="PROSITE" id="PS51826"/>
    </source>
</evidence>
<dbReference type="InterPro" id="IPR001078">
    <property type="entry name" value="2-oxoacid_DH_actylTfrase"/>
</dbReference>
<feature type="region of interest" description="Disordered" evidence="8">
    <location>
        <begin position="145"/>
        <end position="176"/>
    </location>
</feature>
<comment type="subunit">
    <text evidence="3">Forms a 24-polypeptide structural core with octahedral symmetry.</text>
</comment>
<evidence type="ECO:0000259" key="9">
    <source>
        <dbReference type="PROSITE" id="PS50968"/>
    </source>
</evidence>
<proteinExistence type="inferred from homology"/>
<dbReference type="Gene3D" id="2.40.50.100">
    <property type="match status" value="1"/>
</dbReference>
<dbReference type="InterPro" id="IPR050743">
    <property type="entry name" value="2-oxoacid_DH_E2_comp"/>
</dbReference>
<evidence type="ECO:0000313" key="11">
    <source>
        <dbReference type="EMBL" id="RTE64966.1"/>
    </source>
</evidence>
<evidence type="ECO:0000256" key="4">
    <source>
        <dbReference type="ARBA" id="ARBA00022679"/>
    </source>
</evidence>